<feature type="transmembrane region" description="Helical" evidence="8">
    <location>
        <begin position="572"/>
        <end position="591"/>
    </location>
</feature>
<dbReference type="InterPro" id="IPR026612">
    <property type="entry name" value="STRA6-like"/>
</dbReference>
<organism evidence="9 10">
    <name type="scientific">Silurus asotus</name>
    <name type="common">Amur catfish</name>
    <name type="synonym">Parasilurus asotus</name>
    <dbReference type="NCBI Taxonomy" id="30991"/>
    <lineage>
        <taxon>Eukaryota</taxon>
        <taxon>Metazoa</taxon>
        <taxon>Chordata</taxon>
        <taxon>Craniata</taxon>
        <taxon>Vertebrata</taxon>
        <taxon>Euteleostomi</taxon>
        <taxon>Actinopterygii</taxon>
        <taxon>Neopterygii</taxon>
        <taxon>Teleostei</taxon>
        <taxon>Ostariophysi</taxon>
        <taxon>Siluriformes</taxon>
        <taxon>Siluridae</taxon>
        <taxon>Silurus</taxon>
    </lineage>
</organism>
<dbReference type="EMBL" id="MU525896">
    <property type="protein sequence ID" value="KAI5630483.1"/>
    <property type="molecule type" value="Genomic_DNA"/>
</dbReference>
<gene>
    <name evidence="9" type="ORF">C0J50_7645</name>
</gene>
<name>A0AAD5B878_SILAS</name>
<feature type="transmembrane region" description="Helical" evidence="8">
    <location>
        <begin position="834"/>
        <end position="853"/>
    </location>
</feature>
<feature type="transmembrane region" description="Helical" evidence="8">
    <location>
        <begin position="735"/>
        <end position="756"/>
    </location>
</feature>
<feature type="transmembrane region" description="Helical" evidence="8">
    <location>
        <begin position="889"/>
        <end position="909"/>
    </location>
</feature>
<keyword evidence="2" id="KW-0813">Transport</keyword>
<comment type="caution">
    <text evidence="9">The sequence shown here is derived from an EMBL/GenBank/DDBJ whole genome shotgun (WGS) entry which is preliminary data.</text>
</comment>
<proteinExistence type="predicted"/>
<feature type="transmembrane region" description="Helical" evidence="8">
    <location>
        <begin position="307"/>
        <end position="325"/>
    </location>
</feature>
<evidence type="ECO:0000313" key="10">
    <source>
        <dbReference type="Proteomes" id="UP001205998"/>
    </source>
</evidence>
<feature type="transmembrane region" description="Helical" evidence="8">
    <location>
        <begin position="160"/>
        <end position="180"/>
    </location>
</feature>
<keyword evidence="10" id="KW-1185">Reference proteome</keyword>
<feature type="transmembrane region" description="Helical" evidence="8">
    <location>
        <begin position="224"/>
        <end position="246"/>
    </location>
</feature>
<reference evidence="9" key="1">
    <citation type="submission" date="2018-07" db="EMBL/GenBank/DDBJ databases">
        <title>Comparative genomics of catfishes provides insights into carnivory and benthic adaptation.</title>
        <authorList>
            <person name="Zhang Y."/>
            <person name="Wang D."/>
            <person name="Peng Z."/>
            <person name="Zheng S."/>
            <person name="Shao F."/>
            <person name="Tao W."/>
        </authorList>
    </citation>
    <scope>NUCLEOTIDE SEQUENCE</scope>
    <source>
        <strain evidence="9">Chongqing</strain>
    </source>
</reference>
<dbReference type="GO" id="GO:0005886">
    <property type="term" value="C:plasma membrane"/>
    <property type="evidence" value="ECO:0007669"/>
    <property type="project" value="UniProtKB-SubCell"/>
</dbReference>
<evidence type="ECO:0000256" key="4">
    <source>
        <dbReference type="ARBA" id="ARBA00022692"/>
    </source>
</evidence>
<evidence type="ECO:0000256" key="5">
    <source>
        <dbReference type="ARBA" id="ARBA00022989"/>
    </source>
</evidence>
<evidence type="ECO:0000313" key="9">
    <source>
        <dbReference type="EMBL" id="KAI5630483.1"/>
    </source>
</evidence>
<evidence type="ECO:0000256" key="1">
    <source>
        <dbReference type="ARBA" id="ARBA00004651"/>
    </source>
</evidence>
<dbReference type="GO" id="GO:0034632">
    <property type="term" value="F:retinol transmembrane transporter activity"/>
    <property type="evidence" value="ECO:0007669"/>
    <property type="project" value="InterPro"/>
</dbReference>
<evidence type="ECO:0000256" key="8">
    <source>
        <dbReference type="SAM" id="Phobius"/>
    </source>
</evidence>
<feature type="transmembrane region" description="Helical" evidence="8">
    <location>
        <begin position="540"/>
        <end position="560"/>
    </location>
</feature>
<comment type="subcellular location">
    <subcellularLocation>
        <location evidence="1">Cell membrane</location>
        <topology evidence="1">Multi-pass membrane protein</topology>
    </subcellularLocation>
</comment>
<evidence type="ECO:0000256" key="6">
    <source>
        <dbReference type="ARBA" id="ARBA00023136"/>
    </source>
</evidence>
<evidence type="ECO:0000256" key="7">
    <source>
        <dbReference type="ARBA" id="ARBA00023170"/>
    </source>
</evidence>
<evidence type="ECO:0000256" key="3">
    <source>
        <dbReference type="ARBA" id="ARBA00022475"/>
    </source>
</evidence>
<feature type="transmembrane region" description="Helical" evidence="8">
    <location>
        <begin position="485"/>
        <end position="504"/>
    </location>
</feature>
<dbReference type="GO" id="GO:0071939">
    <property type="term" value="P:vitamin A import into cell"/>
    <property type="evidence" value="ECO:0007669"/>
    <property type="project" value="TreeGrafter"/>
</dbReference>
<dbReference type="Pfam" id="PF14752">
    <property type="entry name" value="RBP_receptor"/>
    <property type="match status" value="5"/>
</dbReference>
<dbReference type="GO" id="GO:0038023">
    <property type="term" value="F:signaling receptor activity"/>
    <property type="evidence" value="ECO:0007669"/>
    <property type="project" value="InterPro"/>
</dbReference>
<feature type="transmembrane region" description="Helical" evidence="8">
    <location>
        <begin position="38"/>
        <end position="59"/>
    </location>
</feature>
<keyword evidence="6 8" id="KW-0472">Membrane</keyword>
<accession>A0AAD5B878</accession>
<sequence>MTGAPTVFMYMMSALKVGVVCMPLFACLSTPCQLLGGVLGLLYSLLWVFLDLFELIWCFDSTADKGGIRYYLAEFEWEESEKEHYLSVKKSWFQKNVYEWDPYFKFPNRIIATVVLSFLSLYMIMLLEQVLSTYILTGVFDLRNMFLDFEKHLPYAKYTWYVSSACAALSSLVHISRVMVFYRKHIKSMWAGNKIYLPRKYQPSPTGCLGGLLKYPGYQIAFTVWGYLIVHLAMFGAGLVFVYMVISPIQAYGFLHWLNETVVILANFLVVMAVMELQRVLIHFFFLQDKNSPTDKDKPLALNNRRAFHNLNYFLFFFNVMLGVMSCMKRLLYCTAIGLMLLPRIERAIMPQGYEKQDSSYCTWVGMLIADHHHSNPVLVCFCHLLLKHKPDCIQPEQEAHLKSEARVKEQVRIRWHLMYTLVRNPKLILMRKQDRQKAKDLDASVFASVLCCECIVCECYESLDNPDPTNETHLWKSCTWYNDMSMLLSLLPSVCIIVLLSCVERRRKLYDWERRIPCLSGRMGFIVPLDFTGKMQNRWSYAFAFGAVTPFALNLIIFSKTQLDLPPYLKMLEVLIMLLTVSITCMPLFACLSTPQRLLGGVLGLLFSFFWFILQLWFFIACSVPAFVSTDYSEDEPWDNRDEVKKHEYKHVQCLLRKPAVRSVQKSWFQRKVYEWDPYFKFPNRIIATVVLSVYGVYMILTIEQIIFWWLSAFVEAFALHMFSNIHLNYILCSWYISAACATISSFFHISQVLLSYRKHMKLLRAGKKLFLPKKYKLNPAQGVMGLLKYPGYQIAFSLWGYVIVHMAMFMIVLMFVYLVILPIQENSFFKWLSWMAISLSNIFILLALMGLQRLLGHFFFMQDKQSENDEVKPLALNNRKAFHNFNYFFFFINMMMGYCMWVGMIMADHYHTNPVLVCFCHLLLKHTSESLRDGQYTRLNSEHQVKDRVHIRWHVVYTLLRNPKLILLRKKHKQANDKEAELAYAWAITNTVRNTAHGSAENFGNPAETC</sequence>
<keyword evidence="4 8" id="KW-0812">Transmembrane</keyword>
<keyword evidence="3" id="KW-1003">Cell membrane</keyword>
<protein>
    <submittedName>
        <fullName evidence="9">STRA6-like isoform X1</fullName>
    </submittedName>
</protein>
<feature type="transmembrane region" description="Helical" evidence="8">
    <location>
        <begin position="683"/>
        <end position="702"/>
    </location>
</feature>
<dbReference type="PANTHER" id="PTHR21444:SF17">
    <property type="entry name" value="STIMULATED BY RETINOIC ACID GENE 6 PROTEIN-LIKE"/>
    <property type="match status" value="1"/>
</dbReference>
<feature type="transmembrane region" description="Helical" evidence="8">
    <location>
        <begin position="709"/>
        <end position="729"/>
    </location>
</feature>
<dbReference type="PANTHER" id="PTHR21444">
    <property type="entry name" value="COILED-COIL DOMAIN-CONTAINING PROTEIN 180"/>
    <property type="match status" value="1"/>
</dbReference>
<feature type="transmembrane region" description="Helical" evidence="8">
    <location>
        <begin position="266"/>
        <end position="286"/>
    </location>
</feature>
<dbReference type="Proteomes" id="UP001205998">
    <property type="component" value="Unassembled WGS sequence"/>
</dbReference>
<keyword evidence="7" id="KW-0675">Receptor</keyword>
<keyword evidence="5 8" id="KW-1133">Transmembrane helix</keyword>
<feature type="transmembrane region" description="Helical" evidence="8">
    <location>
        <begin position="603"/>
        <end position="629"/>
    </location>
</feature>
<feature type="transmembrane region" description="Helical" evidence="8">
    <location>
        <begin position="800"/>
        <end position="822"/>
    </location>
</feature>
<feature type="transmembrane region" description="Helical" evidence="8">
    <location>
        <begin position="110"/>
        <end position="140"/>
    </location>
</feature>
<dbReference type="AlphaFoldDB" id="A0AAD5B878"/>
<evidence type="ECO:0000256" key="2">
    <source>
        <dbReference type="ARBA" id="ARBA00022448"/>
    </source>
</evidence>
<feature type="transmembrane region" description="Helical" evidence="8">
    <location>
        <begin position="7"/>
        <end position="26"/>
    </location>
</feature>